<keyword evidence="6" id="KW-0677">Repeat</keyword>
<dbReference type="CDD" id="cd11304">
    <property type="entry name" value="Cadherin_repeat"/>
    <property type="match status" value="12"/>
</dbReference>
<protein>
    <recommendedName>
        <fullName evidence="16">Cadherin domain-containing protein</fullName>
    </recommendedName>
</protein>
<dbReference type="Pfam" id="PF00028">
    <property type="entry name" value="Cadherin"/>
    <property type="match status" value="9"/>
</dbReference>
<dbReference type="FunFam" id="2.60.40.60:FF:000129">
    <property type="entry name" value="protocadherin alpha-C2 isoform X1"/>
    <property type="match status" value="2"/>
</dbReference>
<keyword evidence="3" id="KW-1003">Cell membrane</keyword>
<dbReference type="InterPro" id="IPR032455">
    <property type="entry name" value="Cadherin_C"/>
</dbReference>
<feature type="transmembrane region" description="Helical" evidence="14">
    <location>
        <begin position="1460"/>
        <end position="1484"/>
    </location>
</feature>
<dbReference type="OrthoDB" id="6252479at2759"/>
<dbReference type="InterPro" id="IPR015919">
    <property type="entry name" value="Cadherin-like_sf"/>
</dbReference>
<evidence type="ECO:0000256" key="10">
    <source>
        <dbReference type="ARBA" id="ARBA00023136"/>
    </source>
</evidence>
<feature type="domain" description="Cadherin" evidence="16">
    <location>
        <begin position="125"/>
        <end position="233"/>
    </location>
</feature>
<feature type="transmembrane region" description="Helical" evidence="14">
    <location>
        <begin position="680"/>
        <end position="703"/>
    </location>
</feature>
<evidence type="ECO:0000256" key="9">
    <source>
        <dbReference type="ARBA" id="ARBA00022989"/>
    </source>
</evidence>
<dbReference type="PROSITE" id="PS00232">
    <property type="entry name" value="CADHERIN_1"/>
    <property type="match status" value="5"/>
</dbReference>
<feature type="chain" id="PRO_5013755564" description="Cadherin domain-containing protein" evidence="15">
    <location>
        <begin position="21"/>
        <end position="1707"/>
    </location>
</feature>
<dbReference type="FunFam" id="2.60.40.60:FF:000002">
    <property type="entry name" value="Protocadherin alpha 2"/>
    <property type="match status" value="2"/>
</dbReference>
<evidence type="ECO:0000256" key="3">
    <source>
        <dbReference type="ARBA" id="ARBA00022475"/>
    </source>
</evidence>
<organism evidence="17 18">
    <name type="scientific">Aquarana catesbeiana</name>
    <name type="common">American bullfrog</name>
    <name type="synonym">Rana catesbeiana</name>
    <dbReference type="NCBI Taxonomy" id="8400"/>
    <lineage>
        <taxon>Eukaryota</taxon>
        <taxon>Metazoa</taxon>
        <taxon>Chordata</taxon>
        <taxon>Craniata</taxon>
        <taxon>Vertebrata</taxon>
        <taxon>Euteleostomi</taxon>
        <taxon>Amphibia</taxon>
        <taxon>Batrachia</taxon>
        <taxon>Anura</taxon>
        <taxon>Neobatrachia</taxon>
        <taxon>Ranoidea</taxon>
        <taxon>Ranidae</taxon>
        <taxon>Aquarana</taxon>
    </lineage>
</organism>
<feature type="domain" description="Cadherin" evidence="16">
    <location>
        <begin position="234"/>
        <end position="338"/>
    </location>
</feature>
<dbReference type="SMART" id="SM00112">
    <property type="entry name" value="CA"/>
    <property type="match status" value="12"/>
</dbReference>
<dbReference type="Pfam" id="PF15974">
    <property type="entry name" value="Cadherin_tail"/>
    <property type="match status" value="1"/>
</dbReference>
<feature type="domain" description="Cadherin" evidence="16">
    <location>
        <begin position="799"/>
        <end position="905"/>
    </location>
</feature>
<comment type="subcellular location">
    <subcellularLocation>
        <location evidence="2">Cell membrane</location>
        <topology evidence="2">Single-pass type I membrane protein</topology>
    </subcellularLocation>
</comment>
<evidence type="ECO:0000256" key="8">
    <source>
        <dbReference type="ARBA" id="ARBA00022889"/>
    </source>
</evidence>
<evidence type="ECO:0000256" key="4">
    <source>
        <dbReference type="ARBA" id="ARBA00022692"/>
    </source>
</evidence>
<evidence type="ECO:0000256" key="12">
    <source>
        <dbReference type="PROSITE-ProRule" id="PRU00043"/>
    </source>
</evidence>
<feature type="compositionally biased region" description="Basic residues" evidence="13">
    <location>
        <begin position="1697"/>
        <end position="1707"/>
    </location>
</feature>
<dbReference type="InterPro" id="IPR020894">
    <property type="entry name" value="Cadherin_CS"/>
</dbReference>
<dbReference type="FunFam" id="2.60.40.60:FF:000006">
    <property type="entry name" value="Protocadherin alpha 2"/>
    <property type="match status" value="2"/>
</dbReference>
<dbReference type="GO" id="GO:0007156">
    <property type="term" value="P:homophilic cell adhesion via plasma membrane adhesion molecules"/>
    <property type="evidence" value="ECO:0007669"/>
    <property type="project" value="InterPro"/>
</dbReference>
<dbReference type="FunFam" id="2.60.40.60:FF:000004">
    <property type="entry name" value="Protocadherin 1 gamma 2"/>
    <property type="match status" value="2"/>
</dbReference>
<evidence type="ECO:0000256" key="2">
    <source>
        <dbReference type="ARBA" id="ARBA00004251"/>
    </source>
</evidence>
<dbReference type="PANTHER" id="PTHR24028">
    <property type="entry name" value="CADHERIN-87A"/>
    <property type="match status" value="1"/>
</dbReference>
<feature type="domain" description="Cadherin" evidence="16">
    <location>
        <begin position="1016"/>
        <end position="1123"/>
    </location>
</feature>
<dbReference type="Pfam" id="PF16492">
    <property type="entry name" value="Cadherin_C_2"/>
    <property type="match status" value="1"/>
</dbReference>
<dbReference type="EMBL" id="KV928695">
    <property type="protein sequence ID" value="PIO33839.1"/>
    <property type="molecule type" value="Genomic_DNA"/>
</dbReference>
<comment type="function">
    <text evidence="1">Potential calcium-dependent cell-adhesion protein. May be involved in the establishment and maintenance of specific neuronal connections in the brain.</text>
</comment>
<dbReference type="PRINTS" id="PR00205">
    <property type="entry name" value="CADHERIN"/>
</dbReference>
<gene>
    <name evidence="17" type="ORF">AB205_0163040</name>
</gene>
<dbReference type="GO" id="GO:0005886">
    <property type="term" value="C:plasma membrane"/>
    <property type="evidence" value="ECO:0007669"/>
    <property type="project" value="UniProtKB-SubCell"/>
</dbReference>
<feature type="domain" description="Cadherin" evidence="16">
    <location>
        <begin position="444"/>
        <end position="553"/>
    </location>
</feature>
<dbReference type="Pfam" id="PF08266">
    <property type="entry name" value="Cadherin_2"/>
    <property type="match status" value="2"/>
</dbReference>
<feature type="region of interest" description="Disordered" evidence="13">
    <location>
        <begin position="1678"/>
        <end position="1707"/>
    </location>
</feature>
<dbReference type="InterPro" id="IPR031904">
    <property type="entry name" value="Cadherin_CBD"/>
</dbReference>
<evidence type="ECO:0000256" key="13">
    <source>
        <dbReference type="SAM" id="MobiDB-lite"/>
    </source>
</evidence>
<keyword evidence="9 14" id="KW-1133">Transmembrane helix</keyword>
<dbReference type="FunFam" id="2.60.40.60:FF:000018">
    <property type="entry name" value="Protocadherin gamma c3"/>
    <property type="match status" value="1"/>
</dbReference>
<feature type="domain" description="Cadherin" evidence="16">
    <location>
        <begin position="339"/>
        <end position="443"/>
    </location>
</feature>
<name>A0A2G9S106_AQUCT</name>
<dbReference type="PROSITE" id="PS50268">
    <property type="entry name" value="CADHERIN_2"/>
    <property type="match status" value="12"/>
</dbReference>
<dbReference type="GO" id="GO:0005509">
    <property type="term" value="F:calcium ion binding"/>
    <property type="evidence" value="ECO:0007669"/>
    <property type="project" value="UniProtKB-UniRule"/>
</dbReference>
<reference evidence="18" key="1">
    <citation type="journal article" date="2017" name="Nat. Commun.">
        <title>The North American bullfrog draft genome provides insight into hormonal regulation of long noncoding RNA.</title>
        <authorList>
            <person name="Hammond S.A."/>
            <person name="Warren R.L."/>
            <person name="Vandervalk B.P."/>
            <person name="Kucuk E."/>
            <person name="Khan H."/>
            <person name="Gibb E.A."/>
            <person name="Pandoh P."/>
            <person name="Kirk H."/>
            <person name="Zhao Y."/>
            <person name="Jones M."/>
            <person name="Mungall A.J."/>
            <person name="Coope R."/>
            <person name="Pleasance S."/>
            <person name="Moore R.A."/>
            <person name="Holt R.A."/>
            <person name="Round J.M."/>
            <person name="Ohora S."/>
            <person name="Walle B.V."/>
            <person name="Veldhoen N."/>
            <person name="Helbing C.C."/>
            <person name="Birol I."/>
        </authorList>
    </citation>
    <scope>NUCLEOTIDE SEQUENCE [LARGE SCALE GENOMIC DNA]</scope>
</reference>
<feature type="region of interest" description="Disordered" evidence="13">
    <location>
        <begin position="1578"/>
        <end position="1617"/>
    </location>
</feature>
<keyword evidence="18" id="KW-1185">Reference proteome</keyword>
<feature type="domain" description="Cadherin" evidence="16">
    <location>
        <begin position="1228"/>
        <end position="1337"/>
    </location>
</feature>
<evidence type="ECO:0000256" key="11">
    <source>
        <dbReference type="ARBA" id="ARBA00023180"/>
    </source>
</evidence>
<dbReference type="PANTHER" id="PTHR24028:SF73">
    <property type="entry name" value="PROTOCADHERIN GAMMA-B3-RELATED"/>
    <property type="match status" value="1"/>
</dbReference>
<keyword evidence="8" id="KW-0130">Cell adhesion</keyword>
<keyword evidence="10 14" id="KW-0472">Membrane</keyword>
<feature type="domain" description="Cadherin" evidence="16">
    <location>
        <begin position="930"/>
        <end position="1015"/>
    </location>
</feature>
<dbReference type="Gene3D" id="2.60.40.60">
    <property type="entry name" value="Cadherins"/>
    <property type="match status" value="12"/>
</dbReference>
<evidence type="ECO:0000313" key="18">
    <source>
        <dbReference type="Proteomes" id="UP000228934"/>
    </source>
</evidence>
<feature type="signal peptide" evidence="15">
    <location>
        <begin position="1"/>
        <end position="20"/>
    </location>
</feature>
<evidence type="ECO:0000313" key="17">
    <source>
        <dbReference type="EMBL" id="PIO33839.1"/>
    </source>
</evidence>
<keyword evidence="7 12" id="KW-0106">Calcium</keyword>
<feature type="domain" description="Cadherin" evidence="16">
    <location>
        <begin position="1344"/>
        <end position="1453"/>
    </location>
</feature>
<dbReference type="FunFam" id="2.60.40.60:FF:000007">
    <property type="entry name" value="Protocadherin alpha 2"/>
    <property type="match status" value="1"/>
</dbReference>
<dbReference type="InterPro" id="IPR013164">
    <property type="entry name" value="Cadherin_N"/>
</dbReference>
<feature type="compositionally biased region" description="Polar residues" evidence="13">
    <location>
        <begin position="1586"/>
        <end position="1610"/>
    </location>
</feature>
<feature type="domain" description="Cadherin" evidence="16">
    <location>
        <begin position="567"/>
        <end position="656"/>
    </location>
</feature>
<dbReference type="InterPro" id="IPR002126">
    <property type="entry name" value="Cadherin-like_dom"/>
</dbReference>
<evidence type="ECO:0000256" key="7">
    <source>
        <dbReference type="ARBA" id="ARBA00022837"/>
    </source>
</evidence>
<dbReference type="InterPro" id="IPR050174">
    <property type="entry name" value="Protocadherin/Cadherin-CA"/>
</dbReference>
<evidence type="ECO:0000256" key="15">
    <source>
        <dbReference type="SAM" id="SignalP"/>
    </source>
</evidence>
<dbReference type="Proteomes" id="UP000228934">
    <property type="component" value="Unassembled WGS sequence"/>
</dbReference>
<evidence type="ECO:0000259" key="16">
    <source>
        <dbReference type="PROSITE" id="PS50268"/>
    </source>
</evidence>
<keyword evidence="11" id="KW-0325">Glycoprotein</keyword>
<feature type="domain" description="Cadherin" evidence="16">
    <location>
        <begin position="1131"/>
        <end position="1227"/>
    </location>
</feature>
<keyword evidence="4 14" id="KW-0812">Transmembrane</keyword>
<evidence type="ECO:0000256" key="5">
    <source>
        <dbReference type="ARBA" id="ARBA00022729"/>
    </source>
</evidence>
<dbReference type="SUPFAM" id="SSF49313">
    <property type="entry name" value="Cadherin-like"/>
    <property type="match status" value="12"/>
</dbReference>
<dbReference type="FunFam" id="2.60.40.60:FF:000001">
    <property type="entry name" value="Protocadherin alpha 2"/>
    <property type="match status" value="2"/>
</dbReference>
<keyword evidence="5 15" id="KW-0732">Signal</keyword>
<evidence type="ECO:0000256" key="14">
    <source>
        <dbReference type="SAM" id="Phobius"/>
    </source>
</evidence>
<sequence>MEWQVVCFLLLCFYLQAILGQLRYSIPEETKKGFLVGNVAKDLGLNIRQLAVRKFRISSVNAQNFFSVNLDNGNLYVSDRIDRETICEMTSSCLLSLEAVAENPLSVFPVEVEIQDVNDNPPVFSKSVINLELSELTQPGTKFVLVNALDPDVGINSLQTYRISENQYFTLREKASADGSKYPELVLQKMLDREQQSSFEIILTAADGGQPVKTGAAVIKIIVSDINDNAPVFEKELYQIDVFENTPVNSLVIKLSATDRDEGLNGQVTYSFGHIKKIAQQAFTIDSVTGEIRTKGQLDFETTKSYEVMVEAEDGGGLVSHCKILIKIIDANDNEPEITLTSVTNTIPEDALPGTLIALINIRDIDSGTNGDVSCKITGSIPFEIISSSSNYYRLQTSDILDREETEGFNITITAADRGSPPLSTTRTIWLEVMDVNDNPPVFEQTNYDVYVPENKAAGSSLYKVQAFDPDLLDNGKITYSINNRYFSDVPISTYVSINSVTGVLYAQQVFDYEQMREFEFQITASDNGNPRLTSNVTVKIYVIDQNDNPPKILYPSIARRGSAFETVPLSSGKGHLVTKVVAVDADSGHNAWLSYEFLSMAEPLSFSIGQHSGEIRTLRTFGEKDLIKHSVVVMVKDHGTPPLSCTVTLNLVVAENFQQDVSEINTQSRNYDLSSNLNIYLVIALAVMAFLFTLTIMIAIIAKWRKSRTNHPKTFGYLPTDMYSQVGPTFPVNFNYASTLPYSLDTSAAVDSTENEFAYLKPSHNNTTDKLIDCDDSGIGISTVNNSPTTDSSKQDITSETLYYSVMEEADAGTLLGNVAKDLGIPLVAVFERSMQLRSTGSSQYFAVDQQSGNLTLAKTIDRENVCGSKLHCVLVAEVVLESPLELHRLEAEILDINDNSPTFSTPEQVIQITEFLAYPGARVPLEEAYDLDPGVNGVRQYNLSGSSYFSLSVKSHKDGLPTPELVIEKALDREERGSHHLILTAFDGGSPPKSGTSQITIIILDFNDNAPVFRQNFYKINLPENVPLNSVVVQLNATDLDEGLNAEVEYAFDSRTPIFQKQLFSLNPVTGVLSTNAMLDFESSKFYELTIKAKDKGTPQMEGSCLLQIEIGDVNDNLPEILLTSLLGQIPEDTNVGTTIGLFSVTDMDSGKNGEVRVFVSPDMPFKIKSFKDHYALIVDEPLDREKTDRYEIILTAVDMGSPVLSSQTTIKVNISDTNDNPPLVLNHDLNAYIPENNEAGHLLYTVSACDPDEGNNAMLTYSIVDEQLFGLPISSFVSINSASGDIYAQCSFDYEQIHVLKIMVEVEDSGDPRLSSNTTVFVFIIDINDNSPNLLYPKYTGDLTTNINLSKTVPVGYLVTKLSAVDSDSGNNAWLSYTFVESSDNFLFNLSAHSGEIRTVRDFLPTDKSLQKFVLAISDNGKPSLSLTVTILVALDSNSNTATLSNHNLFSANRTDVTLYLIISLVIVSLACLIMFVLLVVKFIKKELYLCQYPCWFLHEPNSTDSPQTFQPTLGFNMDGTLKYMEIRLDPSNPQSQCYRTYFTHSDNISLTLLKPLTFSPVKDVDSNAESLGITSLRDPTEHSQPNADWQLTQGQRPGPSGTQQPTEEPGVWPNNQFETERLQAMILASANEAAEGSSGLGGSTGTMGLSARYGPQFTLQHVPDYRQNIYIPGTTSTLTNAAGKRDNKAPSGNKKKSGKKEKK</sequence>
<evidence type="ECO:0000256" key="1">
    <source>
        <dbReference type="ARBA" id="ARBA00003436"/>
    </source>
</evidence>
<evidence type="ECO:0000256" key="6">
    <source>
        <dbReference type="ARBA" id="ARBA00022737"/>
    </source>
</evidence>
<proteinExistence type="predicted"/>
<feature type="domain" description="Cadherin" evidence="16">
    <location>
        <begin position="25"/>
        <end position="124"/>
    </location>
</feature>
<accession>A0A2G9S106</accession>